<evidence type="ECO:0000313" key="3">
    <source>
        <dbReference type="Proteomes" id="UP000613113"/>
    </source>
</evidence>
<sequence length="73" mass="7489">MNISSVSGVSGNISIPATQNTQETEEVKKAVPDKSNNQDDSGLSAAKTVQQTQSTAGLNTSGQLVGQLINTQA</sequence>
<evidence type="ECO:0000256" key="1">
    <source>
        <dbReference type="SAM" id="MobiDB-lite"/>
    </source>
</evidence>
<dbReference type="EMBL" id="JACOGC010000006">
    <property type="protein sequence ID" value="MBC3886252.1"/>
    <property type="molecule type" value="Genomic_DNA"/>
</dbReference>
<feature type="compositionally biased region" description="Polar residues" evidence="1">
    <location>
        <begin position="34"/>
        <end position="73"/>
    </location>
</feature>
<keyword evidence="3" id="KW-1185">Reference proteome</keyword>
<reference evidence="2 3" key="1">
    <citation type="submission" date="2020-08" db="EMBL/GenBank/DDBJ databases">
        <title>Novel species isolated from subtropical streams in China.</title>
        <authorList>
            <person name="Lu H."/>
        </authorList>
    </citation>
    <scope>NUCLEOTIDE SEQUENCE [LARGE SCALE GENOMIC DNA]</scope>
    <source>
        <strain evidence="2 3">FT31W</strain>
    </source>
</reference>
<organism evidence="2 3">
    <name type="scientific">Undibacterium griseum</name>
    <dbReference type="NCBI Taxonomy" id="2762295"/>
    <lineage>
        <taxon>Bacteria</taxon>
        <taxon>Pseudomonadati</taxon>
        <taxon>Pseudomonadota</taxon>
        <taxon>Betaproteobacteria</taxon>
        <taxon>Burkholderiales</taxon>
        <taxon>Oxalobacteraceae</taxon>
        <taxon>Undibacterium</taxon>
    </lineage>
</organism>
<accession>A0ABR6YQS0</accession>
<protein>
    <submittedName>
        <fullName evidence="2">Uncharacterized protein</fullName>
    </submittedName>
</protein>
<feature type="region of interest" description="Disordered" evidence="1">
    <location>
        <begin position="1"/>
        <end position="73"/>
    </location>
</feature>
<gene>
    <name evidence="2" type="ORF">H8K27_14015</name>
</gene>
<feature type="compositionally biased region" description="Low complexity" evidence="1">
    <location>
        <begin position="1"/>
        <end position="15"/>
    </location>
</feature>
<proteinExistence type="predicted"/>
<dbReference type="Proteomes" id="UP000613113">
    <property type="component" value="Unassembled WGS sequence"/>
</dbReference>
<dbReference type="RefSeq" id="WP_186863816.1">
    <property type="nucleotide sequence ID" value="NZ_JACOGC010000006.1"/>
</dbReference>
<comment type="caution">
    <text evidence="2">The sequence shown here is derived from an EMBL/GenBank/DDBJ whole genome shotgun (WGS) entry which is preliminary data.</text>
</comment>
<evidence type="ECO:0000313" key="2">
    <source>
        <dbReference type="EMBL" id="MBC3886252.1"/>
    </source>
</evidence>
<name>A0ABR6YQS0_9BURK</name>